<comment type="caution">
    <text evidence="6">The sequence shown here is derived from an EMBL/GenBank/DDBJ whole genome shotgun (WGS) entry which is preliminary data.</text>
</comment>
<keyword evidence="7" id="KW-1185">Reference proteome</keyword>
<evidence type="ECO:0000313" key="6">
    <source>
        <dbReference type="EMBL" id="KAI1889783.1"/>
    </source>
</evidence>
<feature type="disulfide bond" evidence="3">
    <location>
        <begin position="54"/>
        <end position="63"/>
    </location>
</feature>
<name>A0A8T3CWW5_9TELE</name>
<dbReference type="AlphaFoldDB" id="A0A8T3CWW5"/>
<proteinExistence type="predicted"/>
<dbReference type="GO" id="GO:0007173">
    <property type="term" value="P:epidermal growth factor receptor signaling pathway"/>
    <property type="evidence" value="ECO:0007669"/>
    <property type="project" value="TreeGrafter"/>
</dbReference>
<sequence>MVQQRTWDPTEFREEGKGLMAEHGDPCGGAEASFCMNGATCYKIPSASTPSCLCAENYSGSRCEKFQLFISSPESTENGLIVAVVITALLIFVVLAVIIFYSCKYKIWRQK</sequence>
<keyword evidence="1 3" id="KW-0245">EGF-like domain</keyword>
<dbReference type="GO" id="GO:0045840">
    <property type="term" value="P:positive regulation of mitotic nuclear division"/>
    <property type="evidence" value="ECO:0007669"/>
    <property type="project" value="TreeGrafter"/>
</dbReference>
<feature type="disulfide bond" evidence="3">
    <location>
        <begin position="35"/>
        <end position="52"/>
    </location>
</feature>
<dbReference type="GO" id="GO:0008284">
    <property type="term" value="P:positive regulation of cell population proliferation"/>
    <property type="evidence" value="ECO:0007669"/>
    <property type="project" value="TreeGrafter"/>
</dbReference>
<keyword evidence="2 3" id="KW-1015">Disulfide bond</keyword>
<reference evidence="6" key="1">
    <citation type="submission" date="2021-01" db="EMBL/GenBank/DDBJ databases">
        <authorList>
            <person name="Zahm M."/>
            <person name="Roques C."/>
            <person name="Cabau C."/>
            <person name="Klopp C."/>
            <person name="Donnadieu C."/>
            <person name="Jouanno E."/>
            <person name="Lampietro C."/>
            <person name="Louis A."/>
            <person name="Herpin A."/>
            <person name="Echchiki A."/>
            <person name="Berthelot C."/>
            <person name="Parey E."/>
            <person name="Roest-Crollius H."/>
            <person name="Braasch I."/>
            <person name="Postlethwait J."/>
            <person name="Bobe J."/>
            <person name="Montfort J."/>
            <person name="Bouchez O."/>
            <person name="Begum T."/>
            <person name="Mejri S."/>
            <person name="Adams A."/>
            <person name="Chen W.-J."/>
            <person name="Guiguen Y."/>
        </authorList>
    </citation>
    <scope>NUCLEOTIDE SEQUENCE</scope>
    <source>
        <tissue evidence="6">Blood</tissue>
    </source>
</reference>
<gene>
    <name evidence="6" type="ORF">AGOR_G00166490</name>
</gene>
<dbReference type="Gene3D" id="2.10.25.10">
    <property type="entry name" value="Laminin"/>
    <property type="match status" value="1"/>
</dbReference>
<dbReference type="Pfam" id="PF00008">
    <property type="entry name" value="EGF"/>
    <property type="match status" value="1"/>
</dbReference>
<protein>
    <recommendedName>
        <fullName evidence="5">EGF-like domain-containing protein</fullName>
    </recommendedName>
</protein>
<dbReference type="SUPFAM" id="SSF57196">
    <property type="entry name" value="EGF/Laminin"/>
    <property type="match status" value="1"/>
</dbReference>
<dbReference type="SMART" id="SM00181">
    <property type="entry name" value="EGF"/>
    <property type="match status" value="1"/>
</dbReference>
<feature type="domain" description="EGF-like" evidence="5">
    <location>
        <begin position="23"/>
        <end position="64"/>
    </location>
</feature>
<dbReference type="PROSITE" id="PS00022">
    <property type="entry name" value="EGF_1"/>
    <property type="match status" value="1"/>
</dbReference>
<dbReference type="GO" id="GO:0008083">
    <property type="term" value="F:growth factor activity"/>
    <property type="evidence" value="ECO:0007669"/>
    <property type="project" value="TreeGrafter"/>
</dbReference>
<dbReference type="OrthoDB" id="6162427at2759"/>
<evidence type="ECO:0000256" key="4">
    <source>
        <dbReference type="SAM" id="Phobius"/>
    </source>
</evidence>
<dbReference type="GO" id="GO:0005615">
    <property type="term" value="C:extracellular space"/>
    <property type="evidence" value="ECO:0007669"/>
    <property type="project" value="TreeGrafter"/>
</dbReference>
<keyword evidence="4" id="KW-0472">Membrane</keyword>
<dbReference type="EMBL" id="JAERUA010000015">
    <property type="protein sequence ID" value="KAI1889783.1"/>
    <property type="molecule type" value="Genomic_DNA"/>
</dbReference>
<dbReference type="CDD" id="cd00054">
    <property type="entry name" value="EGF_CA"/>
    <property type="match status" value="1"/>
</dbReference>
<dbReference type="PANTHER" id="PTHR10740">
    <property type="entry name" value="TRANSFORMING GROWTH FACTOR ALPHA"/>
    <property type="match status" value="1"/>
</dbReference>
<evidence type="ECO:0000313" key="7">
    <source>
        <dbReference type="Proteomes" id="UP000829720"/>
    </source>
</evidence>
<evidence type="ECO:0000259" key="5">
    <source>
        <dbReference type="PROSITE" id="PS50026"/>
    </source>
</evidence>
<dbReference type="PANTHER" id="PTHR10740:SF15">
    <property type="entry name" value="EGF-LIKE DOMAIN-CONTAINING PROTEIN"/>
    <property type="match status" value="1"/>
</dbReference>
<dbReference type="InterPro" id="IPR000742">
    <property type="entry name" value="EGF"/>
</dbReference>
<dbReference type="PROSITE" id="PS50026">
    <property type="entry name" value="EGF_3"/>
    <property type="match status" value="1"/>
</dbReference>
<dbReference type="Proteomes" id="UP000829720">
    <property type="component" value="Unassembled WGS sequence"/>
</dbReference>
<comment type="caution">
    <text evidence="3">Lacks conserved residue(s) required for the propagation of feature annotation.</text>
</comment>
<evidence type="ECO:0000256" key="1">
    <source>
        <dbReference type="ARBA" id="ARBA00022536"/>
    </source>
</evidence>
<keyword evidence="4" id="KW-1133">Transmembrane helix</keyword>
<accession>A0A8T3CWW5</accession>
<dbReference type="GO" id="GO:0005154">
    <property type="term" value="F:epidermal growth factor receptor binding"/>
    <property type="evidence" value="ECO:0007669"/>
    <property type="project" value="TreeGrafter"/>
</dbReference>
<organism evidence="6 7">
    <name type="scientific">Albula goreensis</name>
    <dbReference type="NCBI Taxonomy" id="1534307"/>
    <lineage>
        <taxon>Eukaryota</taxon>
        <taxon>Metazoa</taxon>
        <taxon>Chordata</taxon>
        <taxon>Craniata</taxon>
        <taxon>Vertebrata</taxon>
        <taxon>Euteleostomi</taxon>
        <taxon>Actinopterygii</taxon>
        <taxon>Neopterygii</taxon>
        <taxon>Teleostei</taxon>
        <taxon>Albuliformes</taxon>
        <taxon>Albulidae</taxon>
        <taxon>Albula</taxon>
    </lineage>
</organism>
<evidence type="ECO:0000256" key="3">
    <source>
        <dbReference type="PROSITE-ProRule" id="PRU00076"/>
    </source>
</evidence>
<feature type="transmembrane region" description="Helical" evidence="4">
    <location>
        <begin position="80"/>
        <end position="101"/>
    </location>
</feature>
<evidence type="ECO:0000256" key="2">
    <source>
        <dbReference type="ARBA" id="ARBA00023157"/>
    </source>
</evidence>
<keyword evidence="4" id="KW-0812">Transmembrane</keyword>